<protein>
    <recommendedName>
        <fullName evidence="1">ABC-type transport auxiliary lipoprotein component domain-containing protein</fullName>
    </recommendedName>
</protein>
<sequence length="200" mass="21513">MTRNLILVIIAGFLLSSCISLLPEAGPGPDIYRLSKIDPPNTQSKPKAVILLAQVQVPRELKNNRVALMQNGQTIAYAANARWAAATPEMLQDLLADSLQANGVLQVVLPADGVNTAISLRVMLRTFEAEYDQGNEAAPNGMVSYQVRLIDRKSRSLVAEKTFTASRRASDTRLSSIVTAIDGAALDAAAQLADWVANKV</sequence>
<feature type="domain" description="ABC-type transport auxiliary lipoprotein component" evidence="1">
    <location>
        <begin position="32"/>
        <end position="193"/>
    </location>
</feature>
<dbReference type="AlphaFoldDB" id="A0A3B0S043"/>
<dbReference type="SUPFAM" id="SSF159594">
    <property type="entry name" value="XCC0632-like"/>
    <property type="match status" value="1"/>
</dbReference>
<dbReference type="InterPro" id="IPR005586">
    <property type="entry name" value="ABC_trans_aux"/>
</dbReference>
<dbReference type="Gene3D" id="3.40.50.10610">
    <property type="entry name" value="ABC-type transport auxiliary lipoprotein component"/>
    <property type="match status" value="1"/>
</dbReference>
<dbReference type="Pfam" id="PF03886">
    <property type="entry name" value="ABC_trans_aux"/>
    <property type="match status" value="1"/>
</dbReference>
<dbReference type="PROSITE" id="PS51257">
    <property type="entry name" value="PROKAR_LIPOPROTEIN"/>
    <property type="match status" value="1"/>
</dbReference>
<dbReference type="EMBL" id="UOEE01000228">
    <property type="protein sequence ID" value="VAV96641.1"/>
    <property type="molecule type" value="Genomic_DNA"/>
</dbReference>
<evidence type="ECO:0000313" key="2">
    <source>
        <dbReference type="EMBL" id="VAV96641.1"/>
    </source>
</evidence>
<proteinExistence type="predicted"/>
<accession>A0A3B0S043</accession>
<organism evidence="2">
    <name type="scientific">hydrothermal vent metagenome</name>
    <dbReference type="NCBI Taxonomy" id="652676"/>
    <lineage>
        <taxon>unclassified sequences</taxon>
        <taxon>metagenomes</taxon>
        <taxon>ecological metagenomes</taxon>
    </lineage>
</organism>
<evidence type="ECO:0000259" key="1">
    <source>
        <dbReference type="Pfam" id="PF03886"/>
    </source>
</evidence>
<gene>
    <name evidence="2" type="ORF">MNBD_ALPHA06-435</name>
</gene>
<reference evidence="2" key="1">
    <citation type="submission" date="2018-06" db="EMBL/GenBank/DDBJ databases">
        <authorList>
            <person name="Zhirakovskaya E."/>
        </authorList>
    </citation>
    <scope>NUCLEOTIDE SEQUENCE</scope>
</reference>
<name>A0A3B0S043_9ZZZZ</name>